<accession>A0ABQ8TLJ8</accession>
<evidence type="ECO:0000256" key="1">
    <source>
        <dbReference type="ARBA" id="ARBA00022723"/>
    </source>
</evidence>
<protein>
    <recommendedName>
        <fullName evidence="3">Phorbol-ester/DAG-type domain-containing protein</fullName>
    </recommendedName>
</protein>
<evidence type="ECO:0000313" key="4">
    <source>
        <dbReference type="EMBL" id="KAJ4447521.1"/>
    </source>
</evidence>
<evidence type="ECO:0000259" key="3">
    <source>
        <dbReference type="PROSITE" id="PS50081"/>
    </source>
</evidence>
<proteinExistence type="predicted"/>
<organism evidence="4 5">
    <name type="scientific">Periplaneta americana</name>
    <name type="common">American cockroach</name>
    <name type="synonym">Blatta americana</name>
    <dbReference type="NCBI Taxonomy" id="6978"/>
    <lineage>
        <taxon>Eukaryota</taxon>
        <taxon>Metazoa</taxon>
        <taxon>Ecdysozoa</taxon>
        <taxon>Arthropoda</taxon>
        <taxon>Hexapoda</taxon>
        <taxon>Insecta</taxon>
        <taxon>Pterygota</taxon>
        <taxon>Neoptera</taxon>
        <taxon>Polyneoptera</taxon>
        <taxon>Dictyoptera</taxon>
        <taxon>Blattodea</taxon>
        <taxon>Blattoidea</taxon>
        <taxon>Blattidae</taxon>
        <taxon>Blattinae</taxon>
        <taxon>Periplaneta</taxon>
    </lineage>
</organism>
<dbReference type="InterPro" id="IPR002219">
    <property type="entry name" value="PKC_DAG/PE"/>
</dbReference>
<dbReference type="Gene3D" id="3.30.60.20">
    <property type="match status" value="1"/>
</dbReference>
<name>A0ABQ8TLJ8_PERAM</name>
<keyword evidence="5" id="KW-1185">Reference proteome</keyword>
<evidence type="ECO:0000313" key="5">
    <source>
        <dbReference type="Proteomes" id="UP001148838"/>
    </source>
</evidence>
<evidence type="ECO:0000256" key="2">
    <source>
        <dbReference type="ARBA" id="ARBA00022833"/>
    </source>
</evidence>
<sequence>MAVNEVKINSSSASMCKRCKRKVVNGVKCIDCESYFHNSCASFITNIKILDANTVKCRDVEEDNDCDEVFSNMLKGITDNEGKIDINIFKYIIRQKDCIIAELREKVKLLTQHAKLLTMVKDDCSSKQMKLDTSPKCDSNIKVVQTTNENPGASTVGSNSDPSNGSDINKVSFADVVKGRKMTGKQHQKLFFVIQVISKVPRNKVFFVRRFAPDVTESEINQYLRSHKLKPIKVTRLKTKHDSYASFQVEIDEQNFGSVFSAECWPEGCFVS</sequence>
<keyword evidence="1" id="KW-0479">Metal-binding</keyword>
<dbReference type="Proteomes" id="UP001148838">
    <property type="component" value="Unassembled WGS sequence"/>
</dbReference>
<gene>
    <name evidence="4" type="ORF">ANN_09528</name>
</gene>
<dbReference type="InterPro" id="IPR046349">
    <property type="entry name" value="C1-like_sf"/>
</dbReference>
<feature type="domain" description="Phorbol-ester/DAG-type" evidence="3">
    <location>
        <begin position="1"/>
        <end position="57"/>
    </location>
</feature>
<reference evidence="4 5" key="1">
    <citation type="journal article" date="2022" name="Allergy">
        <title>Genome assembly and annotation of Periplaneta americana reveal a comprehensive cockroach allergen profile.</title>
        <authorList>
            <person name="Wang L."/>
            <person name="Xiong Q."/>
            <person name="Saelim N."/>
            <person name="Wang L."/>
            <person name="Nong W."/>
            <person name="Wan A.T."/>
            <person name="Shi M."/>
            <person name="Liu X."/>
            <person name="Cao Q."/>
            <person name="Hui J.H.L."/>
            <person name="Sookrung N."/>
            <person name="Leung T.F."/>
            <person name="Tungtrongchitr A."/>
            <person name="Tsui S.K.W."/>
        </authorList>
    </citation>
    <scope>NUCLEOTIDE SEQUENCE [LARGE SCALE GENOMIC DNA]</scope>
    <source>
        <strain evidence="4">PWHHKU_190912</strain>
    </source>
</reference>
<comment type="caution">
    <text evidence="4">The sequence shown here is derived from an EMBL/GenBank/DDBJ whole genome shotgun (WGS) entry which is preliminary data.</text>
</comment>
<dbReference type="SUPFAM" id="SSF57889">
    <property type="entry name" value="Cysteine-rich domain"/>
    <property type="match status" value="1"/>
</dbReference>
<keyword evidence="2" id="KW-0862">Zinc</keyword>
<dbReference type="EMBL" id="JAJSOF020000005">
    <property type="protein sequence ID" value="KAJ4447521.1"/>
    <property type="molecule type" value="Genomic_DNA"/>
</dbReference>
<dbReference type="PROSITE" id="PS50081">
    <property type="entry name" value="ZF_DAG_PE_2"/>
    <property type="match status" value="1"/>
</dbReference>